<sequence>MADFYTAVRDRENEIIQETRERLKNHQVEVKHHDGVYRHLECYNPERRWDCGFQVYTAPYTVTITGDWVYAYTLRRMPDMLAEFLNTDEPNVGYWAEKVQNQTNLRTTEYEFVELCLFDWLDEWADEDMDAETLGKCKRELAQWIDIDDPDLVRQLSDWCFSYRDKDDGGIIETAPFYSFTYEDADWDVWTDEWIRVCELLRWTACKVTAMEAGR</sequence>
<proteinExistence type="predicted"/>
<evidence type="ECO:0000313" key="1">
    <source>
        <dbReference type="EMBL" id="EFU79662.1"/>
    </source>
</evidence>
<protein>
    <submittedName>
        <fullName evidence="1">Uncharacterized protein</fullName>
    </submittedName>
</protein>
<accession>E6M132</accession>
<evidence type="ECO:0000313" key="2">
    <source>
        <dbReference type="Proteomes" id="UP000005573"/>
    </source>
</evidence>
<dbReference type="RefSeq" id="WP_004010140.1">
    <property type="nucleotide sequence ID" value="NZ_GL622340.1"/>
</dbReference>
<dbReference type="HOGENOM" id="CLU_1282016_0_0_11"/>
<reference evidence="1 2" key="1">
    <citation type="submission" date="2010-12" db="EMBL/GenBank/DDBJ databases">
        <authorList>
            <person name="Muzny D."/>
            <person name="Qin X."/>
            <person name="Deng J."/>
            <person name="Jiang H."/>
            <person name="Liu Y."/>
            <person name="Qu J."/>
            <person name="Song X.-Z."/>
            <person name="Zhang L."/>
            <person name="Thornton R."/>
            <person name="Coyle M."/>
            <person name="Francisco L."/>
            <person name="Jackson L."/>
            <person name="Javaid M."/>
            <person name="Korchina V."/>
            <person name="Kovar C."/>
            <person name="Mata R."/>
            <person name="Mathew T."/>
            <person name="Ngo R."/>
            <person name="Nguyen L."/>
            <person name="Nguyen N."/>
            <person name="Okwuonu G."/>
            <person name="Ongeri F."/>
            <person name="Pham C."/>
            <person name="Simmons D."/>
            <person name="Wilczek-Boney K."/>
            <person name="Hale W."/>
            <person name="Jakkamsetti A."/>
            <person name="Pham P."/>
            <person name="Ruth R."/>
            <person name="San Lucas F."/>
            <person name="Warren J."/>
            <person name="Zhang J."/>
            <person name="Zhao Z."/>
            <person name="Zhou C."/>
            <person name="Zhu D."/>
            <person name="Lee S."/>
            <person name="Bess C."/>
            <person name="Blankenburg K."/>
            <person name="Forbes L."/>
            <person name="Fu Q."/>
            <person name="Gubbala S."/>
            <person name="Hirani K."/>
            <person name="Jayaseelan J.C."/>
            <person name="Lara F."/>
            <person name="Munidasa M."/>
            <person name="Palculict T."/>
            <person name="Patil S."/>
            <person name="Pu L.-L."/>
            <person name="Saada N."/>
            <person name="Tang L."/>
            <person name="Weissenberger G."/>
            <person name="Zhu Y."/>
            <person name="Hemphill L."/>
            <person name="Shang Y."/>
            <person name="Youmans B."/>
            <person name="Ayvaz T."/>
            <person name="Ross M."/>
            <person name="Santibanez J."/>
            <person name="Aqrawi P."/>
            <person name="Gross S."/>
            <person name="Joshi V."/>
            <person name="Fowler G."/>
            <person name="Nazareth L."/>
            <person name="Reid J."/>
            <person name="Worley K."/>
            <person name="Petrosino J."/>
            <person name="Highlander S."/>
            <person name="Gibbs R."/>
        </authorList>
    </citation>
    <scope>NUCLEOTIDE SEQUENCE [LARGE SCALE GENOMIC DNA]</scope>
    <source>
        <strain evidence="1 2">ATCC 51333</strain>
    </source>
</reference>
<dbReference type="AlphaFoldDB" id="E6M132"/>
<comment type="caution">
    <text evidence="1">The sequence shown here is derived from an EMBL/GenBank/DDBJ whole genome shotgun (WGS) entry which is preliminary data.</text>
</comment>
<organism evidence="1 2">
    <name type="scientific">Mobiluncus curtisii ATCC 51333</name>
    <dbReference type="NCBI Taxonomy" id="887326"/>
    <lineage>
        <taxon>Bacteria</taxon>
        <taxon>Bacillati</taxon>
        <taxon>Actinomycetota</taxon>
        <taxon>Actinomycetes</taxon>
        <taxon>Actinomycetales</taxon>
        <taxon>Actinomycetaceae</taxon>
        <taxon>Mobiluncus</taxon>
    </lineage>
</organism>
<name>E6M132_9ACTO</name>
<dbReference type="EMBL" id="AEPY01000011">
    <property type="protein sequence ID" value="EFU79662.1"/>
    <property type="molecule type" value="Genomic_DNA"/>
</dbReference>
<dbReference type="Proteomes" id="UP000005573">
    <property type="component" value="Unassembled WGS sequence"/>
</dbReference>
<gene>
    <name evidence="1" type="ORF">HMPREF0388_1765</name>
</gene>